<comment type="caution">
    <text evidence="1">The sequence shown here is derived from an EMBL/GenBank/DDBJ whole genome shotgun (WGS) entry which is preliminary data.</text>
</comment>
<evidence type="ECO:0000313" key="2">
    <source>
        <dbReference type="Proteomes" id="UP001277972"/>
    </source>
</evidence>
<keyword evidence="2" id="KW-1185">Reference proteome</keyword>
<protein>
    <submittedName>
        <fullName evidence="1">Site-specific integrase</fullName>
    </submittedName>
</protein>
<organism evidence="1 2">
    <name type="scientific">Gracilibacillus pellucidus</name>
    <dbReference type="NCBI Taxonomy" id="3095368"/>
    <lineage>
        <taxon>Bacteria</taxon>
        <taxon>Bacillati</taxon>
        <taxon>Bacillota</taxon>
        <taxon>Bacilli</taxon>
        <taxon>Bacillales</taxon>
        <taxon>Bacillaceae</taxon>
        <taxon>Gracilibacillus</taxon>
    </lineage>
</organism>
<name>A0ACC6M3F1_9BACI</name>
<evidence type="ECO:0000313" key="1">
    <source>
        <dbReference type="EMBL" id="MDX8045454.1"/>
    </source>
</evidence>
<dbReference type="Proteomes" id="UP001277972">
    <property type="component" value="Unassembled WGS sequence"/>
</dbReference>
<dbReference type="EMBL" id="JAWZSR010000002">
    <property type="protein sequence ID" value="MDX8045454.1"/>
    <property type="molecule type" value="Genomic_DNA"/>
</dbReference>
<reference evidence="1" key="1">
    <citation type="submission" date="2023-11" db="EMBL/GenBank/DDBJ databases">
        <title>Gracilibacillus pellucida a moderately halophilic bacterium isolated from saline soil in Xinjiang province.</title>
        <authorList>
            <person name="Zhang Z."/>
            <person name="Tan F."/>
            <person name="Wang Y."/>
            <person name="Xia M."/>
        </authorList>
    </citation>
    <scope>NUCLEOTIDE SEQUENCE</scope>
    <source>
        <strain evidence="1">S3-1-1</strain>
    </source>
</reference>
<sequence>MAGHIQDRGNGSFLLVYHVGYDSNGKRIRKTRTVKAKNSTEAKKKLAAFVTEIETGQYVAPSHTRFGDYVEVWRKQAQKKLAPTTLQTYNYAIDKRILPFFSHFKMEDITHVHLNGYIEDLEEEGLASSYIKKQINILSNIFDLALKNEVIKKNPTEKVELPKVNNKEGQVYNSKELKELFQLLKKENNKQQVLIVKLALKTGMRKGELLALTWDDVDFNTNTIHIRRSLGYTKTDGYILKEPKTKGSIRKVAPPRKLMEELRRHKLKKSTERIEAKELWQGGQHFFVFSTDLGKPFFLDVPSTWWKRFLERHNFKKIRFHDLRHTAATDLINKGANIHSISKRLGHTNISTTLNIYGHYLEEADQKIADMLDEDYI</sequence>
<proteinExistence type="predicted"/>
<accession>A0ACC6M3F1</accession>
<gene>
    <name evidence="1" type="ORF">SH601_05570</name>
</gene>